<dbReference type="AlphaFoldDB" id="A0A0F9S3Y9"/>
<protein>
    <submittedName>
        <fullName evidence="1">Uncharacterized protein</fullName>
    </submittedName>
</protein>
<gene>
    <name evidence="1" type="ORF">LCGC14_0566990</name>
</gene>
<dbReference type="EMBL" id="LAZR01000825">
    <property type="protein sequence ID" value="KKN56977.1"/>
    <property type="molecule type" value="Genomic_DNA"/>
</dbReference>
<sequence>MAGIAYVRKRLWNPELLIDVNKVLPYLMRESIDGSHPIAYEITWIGATQAGEELGTPATAVKDGRTVPFLVNMVSSDVADKRSTAAGAVHSVALVGVSTNSIAGYAAWNEFGETTREGQDGKPRATVEVVAMNGTTDVLATRYWIWLDAIYACEWGTGASDATGIITAESPVNTNLIVLSATQNEGEGGRWHFPPGKQVRVKHVHITPTEVFAATTGVVLAGTWTGNDQANNTDPDLNSDYFHYVTPSLSAQYDADKVSRYTTINSQCIWSETSVFASKTMYINILQIAE</sequence>
<evidence type="ECO:0000313" key="1">
    <source>
        <dbReference type="EMBL" id="KKN56977.1"/>
    </source>
</evidence>
<name>A0A0F9S3Y9_9ZZZZ</name>
<comment type="caution">
    <text evidence="1">The sequence shown here is derived from an EMBL/GenBank/DDBJ whole genome shotgun (WGS) entry which is preliminary data.</text>
</comment>
<organism evidence="1">
    <name type="scientific">marine sediment metagenome</name>
    <dbReference type="NCBI Taxonomy" id="412755"/>
    <lineage>
        <taxon>unclassified sequences</taxon>
        <taxon>metagenomes</taxon>
        <taxon>ecological metagenomes</taxon>
    </lineage>
</organism>
<reference evidence="1" key="1">
    <citation type="journal article" date="2015" name="Nature">
        <title>Complex archaea that bridge the gap between prokaryotes and eukaryotes.</title>
        <authorList>
            <person name="Spang A."/>
            <person name="Saw J.H."/>
            <person name="Jorgensen S.L."/>
            <person name="Zaremba-Niedzwiedzka K."/>
            <person name="Martijn J."/>
            <person name="Lind A.E."/>
            <person name="van Eijk R."/>
            <person name="Schleper C."/>
            <person name="Guy L."/>
            <person name="Ettema T.J."/>
        </authorList>
    </citation>
    <scope>NUCLEOTIDE SEQUENCE</scope>
</reference>
<accession>A0A0F9S3Y9</accession>
<proteinExistence type="predicted"/>